<evidence type="ECO:0000313" key="8">
    <source>
        <dbReference type="Proteomes" id="UP000252707"/>
    </source>
</evidence>
<proteinExistence type="inferred from homology"/>
<dbReference type="EMBL" id="QPJY01000007">
    <property type="protein sequence ID" value="RCX28340.1"/>
    <property type="molecule type" value="Genomic_DNA"/>
</dbReference>
<keyword evidence="8" id="KW-1185">Reference proteome</keyword>
<dbReference type="GO" id="GO:0008137">
    <property type="term" value="F:NADH dehydrogenase (ubiquinone) activity"/>
    <property type="evidence" value="ECO:0007669"/>
    <property type="project" value="InterPro"/>
</dbReference>
<evidence type="ECO:0000256" key="1">
    <source>
        <dbReference type="ARBA" id="ARBA00007569"/>
    </source>
</evidence>
<dbReference type="InterPro" id="IPR001268">
    <property type="entry name" value="NADH_UbQ_OxRdtase_30kDa_su"/>
</dbReference>
<feature type="domain" description="NADH:ubiquinone oxidoreductase 30kDa subunit" evidence="6">
    <location>
        <begin position="32"/>
        <end position="182"/>
    </location>
</feature>
<comment type="subunit">
    <text evidence="3">NDH-1 is composed of 14 different subunits. Subunits NuoB, C, D, E, F, and G constitute the peripheral sector of the complex.</text>
</comment>
<dbReference type="Gene3D" id="3.30.460.80">
    <property type="entry name" value="NADH:ubiquinone oxidoreductase, 30kDa subunit"/>
    <property type="match status" value="1"/>
</dbReference>
<dbReference type="Pfam" id="PF00329">
    <property type="entry name" value="Complex1_30kDa"/>
    <property type="match status" value="1"/>
</dbReference>
<comment type="function">
    <text evidence="3">NDH-1 shuttles electrons from NADH, via FMN and iron-sulfur (Fe-S) centers, to quinones in the respiratory chain. The immediate electron acceptor for the enzyme in this species is believed to be ubiquinone. Couples the redox reaction to proton translocation (for every two electrons transferred, four hydrogen ions are translocated across the cytoplasmic membrane), and thus conserves the redox energy in a proton gradient.</text>
</comment>
<dbReference type="InterPro" id="IPR010218">
    <property type="entry name" value="NADH_DH_suC"/>
</dbReference>
<keyword evidence="3 5" id="KW-0874">Quinone</keyword>
<evidence type="ECO:0000256" key="2">
    <source>
        <dbReference type="ARBA" id="ARBA00022448"/>
    </source>
</evidence>
<dbReference type="PANTHER" id="PTHR10884">
    <property type="entry name" value="NADH DEHYDROGENASE UBIQUINONE IRON-SULFUR PROTEIN 3"/>
    <property type="match status" value="1"/>
</dbReference>
<dbReference type="InterPro" id="IPR020396">
    <property type="entry name" value="NADH_UbQ_OxRdtase_CS"/>
</dbReference>
<keyword evidence="3" id="KW-0472">Membrane</keyword>
<sequence length="229" mass="25993">MADVQTLAARVRERLGERVTISDHVTDMVTAEVRPEHLLEVCQALRDEAAFGFEQLTDLCGVDYLTYGQAEWATESVSGTGFSRGVAGQPAAGEREGPRFAVVYHLISYRNNHRLRLRVFAAGEPPLVDSVVEIWAAANWFEREAFDLYGILFNGHPDLRRILTDYGFIGHPFRKDFPLSGNVEMRYDPEQARVVYEPVDIEPRVLVPRVIRHDHRYRQEPAKPEGSDA</sequence>
<evidence type="ECO:0000259" key="6">
    <source>
        <dbReference type="Pfam" id="PF00329"/>
    </source>
</evidence>
<comment type="similarity">
    <text evidence="1 3 4">Belongs to the complex I 30 kDa subunit family.</text>
</comment>
<keyword evidence="3 4" id="KW-1278">Translocase</keyword>
<dbReference type="PANTHER" id="PTHR10884:SF14">
    <property type="entry name" value="NADH DEHYDROGENASE [UBIQUINONE] IRON-SULFUR PROTEIN 3, MITOCHONDRIAL"/>
    <property type="match status" value="1"/>
</dbReference>
<keyword evidence="3 4" id="KW-0520">NAD</keyword>
<evidence type="ECO:0000256" key="5">
    <source>
        <dbReference type="RuleBase" id="RU003582"/>
    </source>
</evidence>
<dbReference type="RefSeq" id="WP_114280280.1">
    <property type="nucleotide sequence ID" value="NZ_QPJY01000007.1"/>
</dbReference>
<dbReference type="OrthoDB" id="9803286at2"/>
<organism evidence="7 8">
    <name type="scientific">Thioalbus denitrificans</name>
    <dbReference type="NCBI Taxonomy" id="547122"/>
    <lineage>
        <taxon>Bacteria</taxon>
        <taxon>Pseudomonadati</taxon>
        <taxon>Pseudomonadota</taxon>
        <taxon>Gammaproteobacteria</taxon>
        <taxon>Chromatiales</taxon>
        <taxon>Ectothiorhodospiraceae</taxon>
        <taxon>Thioalbus</taxon>
    </lineage>
</organism>
<reference evidence="7 8" key="1">
    <citation type="submission" date="2018-07" db="EMBL/GenBank/DDBJ databases">
        <title>Genomic Encyclopedia of Type Strains, Phase IV (KMG-IV): sequencing the most valuable type-strain genomes for metagenomic binning, comparative biology and taxonomic classification.</title>
        <authorList>
            <person name="Goeker M."/>
        </authorList>
    </citation>
    <scope>NUCLEOTIDE SEQUENCE [LARGE SCALE GENOMIC DNA]</scope>
    <source>
        <strain evidence="7 8">DSM 26407</strain>
    </source>
</reference>
<accession>A0A369C2Y3</accession>
<dbReference type="EC" id="7.1.1.-" evidence="3"/>
<dbReference type="HAMAP" id="MF_01357">
    <property type="entry name" value="NDH1_NuoC"/>
    <property type="match status" value="1"/>
</dbReference>
<evidence type="ECO:0000313" key="7">
    <source>
        <dbReference type="EMBL" id="RCX28340.1"/>
    </source>
</evidence>
<dbReference type="PROSITE" id="PS00542">
    <property type="entry name" value="COMPLEX1_30K"/>
    <property type="match status" value="1"/>
</dbReference>
<dbReference type="GO" id="GO:0050136">
    <property type="term" value="F:NADH dehydrogenase (quinone) (non-electrogenic) activity"/>
    <property type="evidence" value="ECO:0007669"/>
    <property type="project" value="UniProtKB-UniRule"/>
</dbReference>
<gene>
    <name evidence="3" type="primary">nuoC</name>
    <name evidence="7" type="ORF">DFQ59_10785</name>
</gene>
<comment type="caution">
    <text evidence="7">The sequence shown here is derived from an EMBL/GenBank/DDBJ whole genome shotgun (WGS) entry which is preliminary data.</text>
</comment>
<dbReference type="AlphaFoldDB" id="A0A369C2Y3"/>
<dbReference type="NCBIfam" id="NF004730">
    <property type="entry name" value="PRK06074.1-1"/>
    <property type="match status" value="1"/>
</dbReference>
<dbReference type="Proteomes" id="UP000252707">
    <property type="component" value="Unassembled WGS sequence"/>
</dbReference>
<dbReference type="GO" id="GO:0048038">
    <property type="term" value="F:quinone binding"/>
    <property type="evidence" value="ECO:0007669"/>
    <property type="project" value="UniProtKB-KW"/>
</dbReference>
<keyword evidence="3" id="KW-0830">Ubiquinone</keyword>
<evidence type="ECO:0000256" key="3">
    <source>
        <dbReference type="HAMAP-Rule" id="MF_01357"/>
    </source>
</evidence>
<protein>
    <recommendedName>
        <fullName evidence="3">NADH-quinone oxidoreductase subunit C</fullName>
        <ecNumber evidence="3">7.1.1.-</ecNumber>
    </recommendedName>
    <alternativeName>
        <fullName evidence="3">NADH dehydrogenase I subunit C</fullName>
    </alternativeName>
    <alternativeName>
        <fullName evidence="3">NDH-1 subunit C</fullName>
    </alternativeName>
</protein>
<name>A0A369C2Y3_9GAMM</name>
<keyword evidence="3" id="KW-1003">Cell membrane</keyword>
<dbReference type="InterPro" id="IPR037232">
    <property type="entry name" value="NADH_quin_OxRdtase_su_C/D-like"/>
</dbReference>
<evidence type="ECO:0000256" key="4">
    <source>
        <dbReference type="RuleBase" id="RU003456"/>
    </source>
</evidence>
<dbReference type="SUPFAM" id="SSF143243">
    <property type="entry name" value="Nqo5-like"/>
    <property type="match status" value="1"/>
</dbReference>
<comment type="subcellular location">
    <subcellularLocation>
        <location evidence="3">Cell membrane</location>
        <topology evidence="3">Peripheral membrane protein</topology>
        <orientation evidence="3">Cytoplasmic side</orientation>
    </subcellularLocation>
</comment>
<comment type="catalytic activity">
    <reaction evidence="3 5">
        <text>a quinone + NADH + 5 H(+)(in) = a quinol + NAD(+) + 4 H(+)(out)</text>
        <dbReference type="Rhea" id="RHEA:57888"/>
        <dbReference type="ChEBI" id="CHEBI:15378"/>
        <dbReference type="ChEBI" id="CHEBI:24646"/>
        <dbReference type="ChEBI" id="CHEBI:57540"/>
        <dbReference type="ChEBI" id="CHEBI:57945"/>
        <dbReference type="ChEBI" id="CHEBI:132124"/>
    </reaction>
</comment>
<keyword evidence="2 3" id="KW-0813">Transport</keyword>
<dbReference type="GO" id="GO:0005886">
    <property type="term" value="C:plasma membrane"/>
    <property type="evidence" value="ECO:0007669"/>
    <property type="project" value="UniProtKB-SubCell"/>
</dbReference>